<comment type="caution">
    <text evidence="1">The sequence shown here is derived from an EMBL/GenBank/DDBJ whole genome shotgun (WGS) entry which is preliminary data.</text>
</comment>
<organism evidence="1 2">
    <name type="scientific">Leptosia nina</name>
    <dbReference type="NCBI Taxonomy" id="320188"/>
    <lineage>
        <taxon>Eukaryota</taxon>
        <taxon>Metazoa</taxon>
        <taxon>Ecdysozoa</taxon>
        <taxon>Arthropoda</taxon>
        <taxon>Hexapoda</taxon>
        <taxon>Insecta</taxon>
        <taxon>Pterygota</taxon>
        <taxon>Neoptera</taxon>
        <taxon>Endopterygota</taxon>
        <taxon>Lepidoptera</taxon>
        <taxon>Glossata</taxon>
        <taxon>Ditrysia</taxon>
        <taxon>Papilionoidea</taxon>
        <taxon>Pieridae</taxon>
        <taxon>Pierinae</taxon>
        <taxon>Leptosia</taxon>
    </lineage>
</organism>
<dbReference type="Proteomes" id="UP001497472">
    <property type="component" value="Unassembled WGS sequence"/>
</dbReference>
<name>A0AAV1JZI1_9NEOP</name>
<dbReference type="EMBL" id="CAVLEF010000279">
    <property type="protein sequence ID" value="CAK1554947.1"/>
    <property type="molecule type" value="Genomic_DNA"/>
</dbReference>
<keyword evidence="2" id="KW-1185">Reference proteome</keyword>
<evidence type="ECO:0000313" key="2">
    <source>
        <dbReference type="Proteomes" id="UP001497472"/>
    </source>
</evidence>
<evidence type="ECO:0000313" key="1">
    <source>
        <dbReference type="EMBL" id="CAK1554947.1"/>
    </source>
</evidence>
<gene>
    <name evidence="1" type="ORF">LNINA_LOCUS13799</name>
</gene>
<sequence>MRVRRRRADSPLQFTPKPICLNCTSDVHPNYQAIHTTTAAIFLPRALCRPPCPHDNIPPRMRELRAHIYSNAHRANISQSVYAAWSGCIV</sequence>
<protein>
    <submittedName>
        <fullName evidence="1">Uncharacterized protein</fullName>
    </submittedName>
</protein>
<dbReference type="AlphaFoldDB" id="A0AAV1JZI1"/>
<reference evidence="1 2" key="1">
    <citation type="submission" date="2023-11" db="EMBL/GenBank/DDBJ databases">
        <authorList>
            <person name="Okamura Y."/>
        </authorList>
    </citation>
    <scope>NUCLEOTIDE SEQUENCE [LARGE SCALE GENOMIC DNA]</scope>
</reference>
<proteinExistence type="predicted"/>
<accession>A0AAV1JZI1</accession>